<sequence>MGCRSNGLSEYWAVGVMGCRNSGLSMYWAVGIMVVGLMGCNENIHAISLNGPHELSIFMISSSEQSGYANYSQFSISDENSKYMLRISGYSGSAGDAFNHNAAIQNGQKFTTKDQDNDNYYSGNCAVQFEGGWWFNACHNAFLNGDSGNNGRKWYPWADKVTYSVMMIRQTI</sequence>
<reference evidence="3" key="1">
    <citation type="submission" date="2018-11" db="EMBL/GenBank/DDBJ databases">
        <authorList>
            <person name="Alioto T."/>
            <person name="Alioto T."/>
        </authorList>
    </citation>
    <scope>NUCLEOTIDE SEQUENCE</scope>
</reference>
<dbReference type="PANTHER" id="PTHR19143">
    <property type="entry name" value="FIBRINOGEN/TENASCIN/ANGIOPOEITIN"/>
    <property type="match status" value="1"/>
</dbReference>
<dbReference type="InterPro" id="IPR036056">
    <property type="entry name" value="Fibrinogen-like_C"/>
</dbReference>
<dbReference type="PANTHER" id="PTHR19143:SF458">
    <property type="entry name" value="FIBRINOGEN C-TERMINAL DOMAIN-CONTAINING PROTEIN-RELATED"/>
    <property type="match status" value="1"/>
</dbReference>
<dbReference type="Pfam" id="PF00147">
    <property type="entry name" value="Fibrinogen_C"/>
    <property type="match status" value="1"/>
</dbReference>
<organism evidence="3 4">
    <name type="scientific">Mytilus galloprovincialis</name>
    <name type="common">Mediterranean mussel</name>
    <dbReference type="NCBI Taxonomy" id="29158"/>
    <lineage>
        <taxon>Eukaryota</taxon>
        <taxon>Metazoa</taxon>
        <taxon>Spiralia</taxon>
        <taxon>Lophotrochozoa</taxon>
        <taxon>Mollusca</taxon>
        <taxon>Bivalvia</taxon>
        <taxon>Autobranchia</taxon>
        <taxon>Pteriomorphia</taxon>
        <taxon>Mytilida</taxon>
        <taxon>Mytiloidea</taxon>
        <taxon>Mytilidae</taxon>
        <taxon>Mytilinae</taxon>
        <taxon>Mytilus</taxon>
    </lineage>
</organism>
<dbReference type="InterPro" id="IPR014716">
    <property type="entry name" value="Fibrinogen_a/b/g_C_1"/>
</dbReference>
<evidence type="ECO:0000259" key="2">
    <source>
        <dbReference type="PROSITE" id="PS51406"/>
    </source>
</evidence>
<keyword evidence="4" id="KW-1185">Reference proteome</keyword>
<accession>A0A8B6BJN1</accession>
<dbReference type="Proteomes" id="UP000596742">
    <property type="component" value="Unassembled WGS sequence"/>
</dbReference>
<keyword evidence="1" id="KW-1015">Disulfide bond</keyword>
<evidence type="ECO:0000313" key="3">
    <source>
        <dbReference type="EMBL" id="VDH90792.1"/>
    </source>
</evidence>
<feature type="domain" description="Fibrinogen C-terminal" evidence="2">
    <location>
        <begin position="41"/>
        <end position="172"/>
    </location>
</feature>
<gene>
    <name evidence="3" type="ORF">MGAL_10B077247</name>
</gene>
<dbReference type="InterPro" id="IPR020837">
    <property type="entry name" value="Fibrinogen_CS"/>
</dbReference>
<comment type="caution">
    <text evidence="3">The sequence shown here is derived from an EMBL/GenBank/DDBJ whole genome shotgun (WGS) entry which is preliminary data.</text>
</comment>
<dbReference type="SMART" id="SM00186">
    <property type="entry name" value="FBG"/>
    <property type="match status" value="1"/>
</dbReference>
<dbReference type="PROSITE" id="PS00514">
    <property type="entry name" value="FIBRINOGEN_C_1"/>
    <property type="match status" value="1"/>
</dbReference>
<dbReference type="InterPro" id="IPR050373">
    <property type="entry name" value="Fibrinogen_C-term_domain"/>
</dbReference>
<name>A0A8B6BJN1_MYTGA</name>
<evidence type="ECO:0000313" key="4">
    <source>
        <dbReference type="Proteomes" id="UP000596742"/>
    </source>
</evidence>
<dbReference type="PROSITE" id="PS51406">
    <property type="entry name" value="FIBRINOGEN_C_2"/>
    <property type="match status" value="1"/>
</dbReference>
<dbReference type="InterPro" id="IPR002181">
    <property type="entry name" value="Fibrinogen_a/b/g_C_dom"/>
</dbReference>
<dbReference type="AlphaFoldDB" id="A0A8B6BJN1"/>
<dbReference type="GO" id="GO:0005615">
    <property type="term" value="C:extracellular space"/>
    <property type="evidence" value="ECO:0007669"/>
    <property type="project" value="TreeGrafter"/>
</dbReference>
<dbReference type="OrthoDB" id="6146709at2759"/>
<dbReference type="SUPFAM" id="SSF56496">
    <property type="entry name" value="Fibrinogen C-terminal domain-like"/>
    <property type="match status" value="1"/>
</dbReference>
<dbReference type="Gene3D" id="3.90.215.10">
    <property type="entry name" value="Gamma Fibrinogen, chain A, domain 1"/>
    <property type="match status" value="1"/>
</dbReference>
<protein>
    <recommendedName>
        <fullName evidence="2">Fibrinogen C-terminal domain-containing protein</fullName>
    </recommendedName>
</protein>
<evidence type="ECO:0000256" key="1">
    <source>
        <dbReference type="ARBA" id="ARBA00023157"/>
    </source>
</evidence>
<dbReference type="EMBL" id="UYJE01000174">
    <property type="protein sequence ID" value="VDH90792.1"/>
    <property type="molecule type" value="Genomic_DNA"/>
</dbReference>
<proteinExistence type="predicted"/>